<evidence type="ECO:0000259" key="1">
    <source>
        <dbReference type="Pfam" id="PF00535"/>
    </source>
</evidence>
<protein>
    <submittedName>
        <fullName evidence="2">Glycosyltransferase family 2 protein</fullName>
    </submittedName>
</protein>
<reference evidence="2 3" key="1">
    <citation type="submission" date="2018-11" db="EMBL/GenBank/DDBJ databases">
        <title>Rufibacter latericius sp. nov., isolated from water in Baiyang Lake.</title>
        <authorList>
            <person name="Yang Y."/>
        </authorList>
    </citation>
    <scope>NUCLEOTIDE SEQUENCE [LARGE SCALE GENOMIC DNA]</scope>
    <source>
        <strain evidence="2 3">R-22-1c-1</strain>
    </source>
</reference>
<dbReference type="SUPFAM" id="SSF53448">
    <property type="entry name" value="Nucleotide-diphospho-sugar transferases"/>
    <property type="match status" value="1"/>
</dbReference>
<feature type="domain" description="Glycosyltransferase 2-like" evidence="1">
    <location>
        <begin position="7"/>
        <end position="111"/>
    </location>
</feature>
<dbReference type="OrthoDB" id="9802649at2"/>
<comment type="caution">
    <text evidence="2">The sequence shown here is derived from an EMBL/GenBank/DDBJ whole genome shotgun (WGS) entry which is preliminary data.</text>
</comment>
<dbReference type="AlphaFoldDB" id="A0A3M9MC94"/>
<organism evidence="2 3">
    <name type="scientific">Rufibacter latericius</name>
    <dbReference type="NCBI Taxonomy" id="2487040"/>
    <lineage>
        <taxon>Bacteria</taxon>
        <taxon>Pseudomonadati</taxon>
        <taxon>Bacteroidota</taxon>
        <taxon>Cytophagia</taxon>
        <taxon>Cytophagales</taxon>
        <taxon>Hymenobacteraceae</taxon>
        <taxon>Rufibacter</taxon>
    </lineage>
</organism>
<dbReference type="EMBL" id="RJJD01000021">
    <property type="protein sequence ID" value="RNI22453.1"/>
    <property type="molecule type" value="Genomic_DNA"/>
</dbReference>
<proteinExistence type="predicted"/>
<keyword evidence="2" id="KW-0808">Transferase</keyword>
<dbReference type="PANTHER" id="PTHR22916:SF3">
    <property type="entry name" value="UDP-GLCNAC:BETAGAL BETA-1,3-N-ACETYLGLUCOSAMINYLTRANSFERASE-LIKE PROTEIN 1"/>
    <property type="match status" value="1"/>
</dbReference>
<accession>A0A3M9MC94</accession>
<dbReference type="Gene3D" id="3.90.550.10">
    <property type="entry name" value="Spore Coat Polysaccharide Biosynthesis Protein SpsA, Chain A"/>
    <property type="match status" value="1"/>
</dbReference>
<dbReference type="Pfam" id="PF00535">
    <property type="entry name" value="Glycos_transf_2"/>
    <property type="match status" value="1"/>
</dbReference>
<evidence type="ECO:0000313" key="2">
    <source>
        <dbReference type="EMBL" id="RNI22453.1"/>
    </source>
</evidence>
<sequence length="313" mass="35774">MKQPLISVVLATYNGEKYIREQLDSVFGQTYQNLEVLVFDDGSSDATLDILQDIARHQKKLKVHTNSQKVGVVRNFSRAIEAATGEYIGLCDQDDVWLPEKLYKSLECIQEMEEQTSKETPCLVFTDLKVVDKHLRLLDDSYWHYMGLNPGNHQFHRALVENVATGCTILCNRATRNLAVPIPKGALMHDVWLLLTASYLGEVRFLPEPTVLYRQHSQNAVGASRKGFLQNLYIVLEKAMANNLSLLSGEINQAQLFYDHHQNWLTQFPAKLKLLEAFISLKKKGVLERKYQMVKHGFFRSSLKHTISLLLRA</sequence>
<dbReference type="PANTHER" id="PTHR22916">
    <property type="entry name" value="GLYCOSYLTRANSFERASE"/>
    <property type="match status" value="1"/>
</dbReference>
<keyword evidence="3" id="KW-1185">Reference proteome</keyword>
<dbReference type="InterPro" id="IPR001173">
    <property type="entry name" value="Glyco_trans_2-like"/>
</dbReference>
<dbReference type="CDD" id="cd04196">
    <property type="entry name" value="GT_2_like_d"/>
    <property type="match status" value="1"/>
</dbReference>
<dbReference type="InterPro" id="IPR029044">
    <property type="entry name" value="Nucleotide-diphossugar_trans"/>
</dbReference>
<dbReference type="GO" id="GO:0016758">
    <property type="term" value="F:hexosyltransferase activity"/>
    <property type="evidence" value="ECO:0007669"/>
    <property type="project" value="UniProtKB-ARBA"/>
</dbReference>
<dbReference type="Proteomes" id="UP000272117">
    <property type="component" value="Unassembled WGS sequence"/>
</dbReference>
<dbReference type="RefSeq" id="WP_123128812.1">
    <property type="nucleotide sequence ID" value="NZ_RJJD01000021.1"/>
</dbReference>
<evidence type="ECO:0000313" key="3">
    <source>
        <dbReference type="Proteomes" id="UP000272117"/>
    </source>
</evidence>
<gene>
    <name evidence="2" type="ORF">EFB08_20320</name>
</gene>
<name>A0A3M9MC94_9BACT</name>